<sequence>MDTKFNTILKMLSSNKNADLGEAFGTEKAALLPTPSMKKSTEKELITGVKEKQSKAVLPNPSKIELSMFGGENPRDWIRKCNKFFTVYQIEGAHSMELIEIYLEGKVDIWF</sequence>
<organism evidence="1 2">
    <name type="scientific">Cinchona calisaya</name>
    <dbReference type="NCBI Taxonomy" id="153742"/>
    <lineage>
        <taxon>Eukaryota</taxon>
        <taxon>Viridiplantae</taxon>
        <taxon>Streptophyta</taxon>
        <taxon>Embryophyta</taxon>
        <taxon>Tracheophyta</taxon>
        <taxon>Spermatophyta</taxon>
        <taxon>Magnoliopsida</taxon>
        <taxon>eudicotyledons</taxon>
        <taxon>Gunneridae</taxon>
        <taxon>Pentapetalae</taxon>
        <taxon>asterids</taxon>
        <taxon>lamiids</taxon>
        <taxon>Gentianales</taxon>
        <taxon>Rubiaceae</taxon>
        <taxon>Cinchonoideae</taxon>
        <taxon>Cinchoneae</taxon>
        <taxon>Cinchona</taxon>
    </lineage>
</organism>
<reference evidence="1 2" key="1">
    <citation type="submission" date="2024-11" db="EMBL/GenBank/DDBJ databases">
        <title>A near-complete genome assembly of Cinchona calisaya.</title>
        <authorList>
            <person name="Lian D.C."/>
            <person name="Zhao X.W."/>
            <person name="Wei L."/>
        </authorList>
    </citation>
    <scope>NUCLEOTIDE SEQUENCE [LARGE SCALE GENOMIC DNA]</scope>
    <source>
        <tissue evidence="1">Nenye</tissue>
    </source>
</reference>
<dbReference type="EMBL" id="JBJUIK010000010">
    <property type="protein sequence ID" value="KAL3516698.1"/>
    <property type="molecule type" value="Genomic_DNA"/>
</dbReference>
<name>A0ABD2ZC99_9GENT</name>
<protein>
    <submittedName>
        <fullName evidence="1">Uncharacterized protein</fullName>
    </submittedName>
</protein>
<dbReference type="AlphaFoldDB" id="A0ABD2ZC99"/>
<evidence type="ECO:0000313" key="1">
    <source>
        <dbReference type="EMBL" id="KAL3516698.1"/>
    </source>
</evidence>
<gene>
    <name evidence="1" type="ORF">ACH5RR_023600</name>
</gene>
<dbReference type="Proteomes" id="UP001630127">
    <property type="component" value="Unassembled WGS sequence"/>
</dbReference>
<evidence type="ECO:0000313" key="2">
    <source>
        <dbReference type="Proteomes" id="UP001630127"/>
    </source>
</evidence>
<proteinExistence type="predicted"/>
<comment type="caution">
    <text evidence="1">The sequence shown here is derived from an EMBL/GenBank/DDBJ whole genome shotgun (WGS) entry which is preliminary data.</text>
</comment>
<accession>A0ABD2ZC99</accession>
<keyword evidence="2" id="KW-1185">Reference proteome</keyword>